<evidence type="ECO:0000256" key="1">
    <source>
        <dbReference type="ARBA" id="ARBA00005254"/>
    </source>
</evidence>
<keyword evidence="4" id="KW-1185">Reference proteome</keyword>
<organism evidence="3 4">
    <name type="scientific">Phytohabitans suffuscus</name>
    <dbReference type="NCBI Taxonomy" id="624315"/>
    <lineage>
        <taxon>Bacteria</taxon>
        <taxon>Bacillati</taxon>
        <taxon>Actinomycetota</taxon>
        <taxon>Actinomycetes</taxon>
        <taxon>Micromonosporales</taxon>
        <taxon>Micromonosporaceae</taxon>
    </lineage>
</organism>
<comment type="similarity">
    <text evidence="1">Belongs to the enoyl-CoA hydratase/isomerase family.</text>
</comment>
<feature type="domain" description="MaoC-like" evidence="2">
    <location>
        <begin position="15"/>
        <end position="122"/>
    </location>
</feature>
<protein>
    <submittedName>
        <fullName evidence="3">MaoC family dehydratase</fullName>
    </submittedName>
</protein>
<dbReference type="PANTHER" id="PTHR42993:SF1">
    <property type="entry name" value="MAOC-LIKE DEHYDRATASE DOMAIN-CONTAINING PROTEIN"/>
    <property type="match status" value="1"/>
</dbReference>
<evidence type="ECO:0000313" key="4">
    <source>
        <dbReference type="Proteomes" id="UP000503011"/>
    </source>
</evidence>
<dbReference type="KEGG" id="psuu:Psuf_059110"/>
<dbReference type="AlphaFoldDB" id="A0A6F8YRP3"/>
<dbReference type="InterPro" id="IPR002539">
    <property type="entry name" value="MaoC-like_dom"/>
</dbReference>
<evidence type="ECO:0000259" key="2">
    <source>
        <dbReference type="Pfam" id="PF01575"/>
    </source>
</evidence>
<evidence type="ECO:0000313" key="3">
    <source>
        <dbReference type="EMBL" id="BCB88598.1"/>
    </source>
</evidence>
<dbReference type="RefSeq" id="WP_173160101.1">
    <property type="nucleotide sequence ID" value="NZ_AP022871.1"/>
</dbReference>
<dbReference type="SUPFAM" id="SSF54637">
    <property type="entry name" value="Thioesterase/thiol ester dehydrase-isomerase"/>
    <property type="match status" value="1"/>
</dbReference>
<dbReference type="Pfam" id="PF01575">
    <property type="entry name" value="MaoC_dehydratas"/>
    <property type="match status" value="1"/>
</dbReference>
<sequence length="150" mass="16448">MRTFANLDEFRACEGEILGSSDWVEIDQARIDTFADATGDRQWIHVDPDRAAQGPFGATLAHGYLTLSLLSSLTGTIYRVDGIRMALNYGLNKVRFPSPVRVGSKLRATTELTSVREVAGGVEIMLTSTVEIEGAQKPACVAQHLARYYI</sequence>
<dbReference type="Gene3D" id="3.10.129.10">
    <property type="entry name" value="Hotdog Thioesterase"/>
    <property type="match status" value="1"/>
</dbReference>
<dbReference type="Proteomes" id="UP000503011">
    <property type="component" value="Chromosome"/>
</dbReference>
<gene>
    <name evidence="3" type="ORF">Psuf_059110</name>
</gene>
<dbReference type="InterPro" id="IPR029069">
    <property type="entry name" value="HotDog_dom_sf"/>
</dbReference>
<proteinExistence type="inferred from homology"/>
<reference evidence="3 4" key="1">
    <citation type="submission" date="2020-03" db="EMBL/GenBank/DDBJ databases">
        <title>Whole genome shotgun sequence of Phytohabitans suffuscus NBRC 105367.</title>
        <authorList>
            <person name="Komaki H."/>
            <person name="Tamura T."/>
        </authorList>
    </citation>
    <scope>NUCLEOTIDE SEQUENCE [LARGE SCALE GENOMIC DNA]</scope>
    <source>
        <strain evidence="3 4">NBRC 105367</strain>
    </source>
</reference>
<dbReference type="PANTHER" id="PTHR42993">
    <property type="entry name" value="MAOC-LIKE DEHYDRATASE DOMAIN-CONTAINING PROTEIN"/>
    <property type="match status" value="1"/>
</dbReference>
<dbReference type="EMBL" id="AP022871">
    <property type="protein sequence ID" value="BCB88598.1"/>
    <property type="molecule type" value="Genomic_DNA"/>
</dbReference>
<name>A0A6F8YRP3_9ACTN</name>
<dbReference type="InterPro" id="IPR039375">
    <property type="entry name" value="NodN-like"/>
</dbReference>
<accession>A0A6F8YRP3</accession>
<reference evidence="3 4" key="2">
    <citation type="submission" date="2020-03" db="EMBL/GenBank/DDBJ databases">
        <authorList>
            <person name="Ichikawa N."/>
            <person name="Kimura A."/>
            <person name="Kitahashi Y."/>
            <person name="Uohara A."/>
        </authorList>
    </citation>
    <scope>NUCLEOTIDE SEQUENCE [LARGE SCALE GENOMIC DNA]</scope>
    <source>
        <strain evidence="3 4">NBRC 105367</strain>
    </source>
</reference>
<dbReference type="CDD" id="cd03450">
    <property type="entry name" value="NodN"/>
    <property type="match status" value="1"/>
</dbReference>